<evidence type="ECO:0000256" key="18">
    <source>
        <dbReference type="ARBA" id="ARBA00022949"/>
    </source>
</evidence>
<evidence type="ECO:0000256" key="9">
    <source>
        <dbReference type="ARBA" id="ARBA00004552"/>
    </source>
</evidence>
<dbReference type="GO" id="GO:0098974">
    <property type="term" value="P:postsynaptic actin cytoskeleton organization"/>
    <property type="evidence" value="ECO:0000318"/>
    <property type="project" value="GO_Central"/>
</dbReference>
<keyword evidence="17" id="KW-0256">Endoplasmic reticulum</keyword>
<dbReference type="PROSITE" id="PS50002">
    <property type="entry name" value="SH3"/>
    <property type="match status" value="1"/>
</dbReference>
<keyword evidence="16" id="KW-0677">Repeat</keyword>
<dbReference type="CDD" id="cd11959">
    <property type="entry name" value="SH3_Cortactin"/>
    <property type="match status" value="1"/>
</dbReference>
<dbReference type="Proteomes" id="UP000007266">
    <property type="component" value="Unassembled WGS sequence"/>
</dbReference>
<feature type="compositionally biased region" description="Polar residues" evidence="26">
    <location>
        <begin position="20"/>
        <end position="34"/>
    </location>
</feature>
<keyword evidence="12" id="KW-1003">Cell membrane</keyword>
<dbReference type="GO" id="GO:0030833">
    <property type="term" value="P:regulation of actin filament polymerization"/>
    <property type="evidence" value="ECO:0000318"/>
    <property type="project" value="GO_Central"/>
</dbReference>
<dbReference type="Gene3D" id="2.30.30.40">
    <property type="entry name" value="SH3 Domains"/>
    <property type="match status" value="1"/>
</dbReference>
<reference evidence="28 29" key="1">
    <citation type="journal article" date="2008" name="Nature">
        <title>The genome of the model beetle and pest Tribolium castaneum.</title>
        <authorList>
            <consortium name="Tribolium Genome Sequencing Consortium"/>
            <person name="Richards S."/>
            <person name="Gibbs R.A."/>
            <person name="Weinstock G.M."/>
            <person name="Brown S.J."/>
            <person name="Denell R."/>
            <person name="Beeman R.W."/>
            <person name="Gibbs R."/>
            <person name="Beeman R.W."/>
            <person name="Brown S.J."/>
            <person name="Bucher G."/>
            <person name="Friedrich M."/>
            <person name="Grimmelikhuijzen C.J."/>
            <person name="Klingler M."/>
            <person name="Lorenzen M."/>
            <person name="Richards S."/>
            <person name="Roth S."/>
            <person name="Schroder R."/>
            <person name="Tautz D."/>
            <person name="Zdobnov E.M."/>
            <person name="Muzny D."/>
            <person name="Gibbs R.A."/>
            <person name="Weinstock G.M."/>
            <person name="Attaway T."/>
            <person name="Bell S."/>
            <person name="Buhay C.J."/>
            <person name="Chandrabose M.N."/>
            <person name="Chavez D."/>
            <person name="Clerk-Blankenburg K.P."/>
            <person name="Cree A."/>
            <person name="Dao M."/>
            <person name="Davis C."/>
            <person name="Chacko J."/>
            <person name="Dinh H."/>
            <person name="Dugan-Rocha S."/>
            <person name="Fowler G."/>
            <person name="Garner T.T."/>
            <person name="Garnes J."/>
            <person name="Gnirke A."/>
            <person name="Hawes A."/>
            <person name="Hernandez J."/>
            <person name="Hines S."/>
            <person name="Holder M."/>
            <person name="Hume J."/>
            <person name="Jhangiani S.N."/>
            <person name="Joshi V."/>
            <person name="Khan Z.M."/>
            <person name="Jackson L."/>
            <person name="Kovar C."/>
            <person name="Kowis A."/>
            <person name="Lee S."/>
            <person name="Lewis L.R."/>
            <person name="Margolis J."/>
            <person name="Morgan M."/>
            <person name="Nazareth L.V."/>
            <person name="Nguyen N."/>
            <person name="Okwuonu G."/>
            <person name="Parker D."/>
            <person name="Richards S."/>
            <person name="Ruiz S.J."/>
            <person name="Santibanez J."/>
            <person name="Savard J."/>
            <person name="Scherer S.E."/>
            <person name="Schneider B."/>
            <person name="Sodergren E."/>
            <person name="Tautz D."/>
            <person name="Vattahil S."/>
            <person name="Villasana D."/>
            <person name="White C.S."/>
            <person name="Wright R."/>
            <person name="Park Y."/>
            <person name="Beeman R.W."/>
            <person name="Lord J."/>
            <person name="Oppert B."/>
            <person name="Lorenzen M."/>
            <person name="Brown S."/>
            <person name="Wang L."/>
            <person name="Savard J."/>
            <person name="Tautz D."/>
            <person name="Richards S."/>
            <person name="Weinstock G."/>
            <person name="Gibbs R.A."/>
            <person name="Liu Y."/>
            <person name="Worley K."/>
            <person name="Weinstock G."/>
            <person name="Elsik C.G."/>
            <person name="Reese J.T."/>
            <person name="Elhaik E."/>
            <person name="Landan G."/>
            <person name="Graur D."/>
            <person name="Arensburger P."/>
            <person name="Atkinson P."/>
            <person name="Beeman R.W."/>
            <person name="Beidler J."/>
            <person name="Brown S.J."/>
            <person name="Demuth J.P."/>
            <person name="Drury D.W."/>
            <person name="Du Y.Z."/>
            <person name="Fujiwara H."/>
            <person name="Lorenzen M."/>
            <person name="Maselli V."/>
            <person name="Osanai M."/>
            <person name="Park Y."/>
            <person name="Robertson H.M."/>
            <person name="Tu Z."/>
            <person name="Wang J.J."/>
            <person name="Wang S."/>
            <person name="Richards S."/>
            <person name="Song H."/>
            <person name="Zhang L."/>
            <person name="Sodergren E."/>
            <person name="Werner D."/>
            <person name="Stanke M."/>
            <person name="Morgenstern B."/>
            <person name="Solovyev V."/>
            <person name="Kosarev P."/>
            <person name="Brown G."/>
            <person name="Chen H.C."/>
            <person name="Ermolaeva O."/>
            <person name="Hlavina W."/>
            <person name="Kapustin Y."/>
            <person name="Kiryutin B."/>
            <person name="Kitts P."/>
            <person name="Maglott D."/>
            <person name="Pruitt K."/>
            <person name="Sapojnikov V."/>
            <person name="Souvorov A."/>
            <person name="Mackey A.J."/>
            <person name="Waterhouse R.M."/>
            <person name="Wyder S."/>
            <person name="Zdobnov E.M."/>
            <person name="Zdobnov E.M."/>
            <person name="Wyder S."/>
            <person name="Kriventseva E.V."/>
            <person name="Kadowaki T."/>
            <person name="Bork P."/>
            <person name="Aranda M."/>
            <person name="Bao R."/>
            <person name="Beermann A."/>
            <person name="Berns N."/>
            <person name="Bolognesi R."/>
            <person name="Bonneton F."/>
            <person name="Bopp D."/>
            <person name="Brown S.J."/>
            <person name="Bucher G."/>
            <person name="Butts T."/>
            <person name="Chaumot A."/>
            <person name="Denell R.E."/>
            <person name="Ferrier D.E."/>
            <person name="Friedrich M."/>
            <person name="Gordon C.M."/>
            <person name="Jindra M."/>
            <person name="Klingler M."/>
            <person name="Lan Q."/>
            <person name="Lattorff H.M."/>
            <person name="Laudet V."/>
            <person name="von Levetsow C."/>
            <person name="Liu Z."/>
            <person name="Lutz R."/>
            <person name="Lynch J.A."/>
            <person name="da Fonseca R.N."/>
            <person name="Posnien N."/>
            <person name="Reuter R."/>
            <person name="Roth S."/>
            <person name="Savard J."/>
            <person name="Schinko J.B."/>
            <person name="Schmitt C."/>
            <person name="Schoppmeier M."/>
            <person name="Schroder R."/>
            <person name="Shippy T.D."/>
            <person name="Simonnet F."/>
            <person name="Marques-Souza H."/>
            <person name="Tautz D."/>
            <person name="Tomoyasu Y."/>
            <person name="Trauner J."/>
            <person name="Van der Zee M."/>
            <person name="Vervoort M."/>
            <person name="Wittkopp N."/>
            <person name="Wimmer E.A."/>
            <person name="Yang X."/>
            <person name="Jones A.K."/>
            <person name="Sattelle D.B."/>
            <person name="Ebert P.R."/>
            <person name="Nelson D."/>
            <person name="Scott J.G."/>
            <person name="Beeman R.W."/>
            <person name="Muthukrishnan S."/>
            <person name="Kramer K.J."/>
            <person name="Arakane Y."/>
            <person name="Beeman R.W."/>
            <person name="Zhu Q."/>
            <person name="Hogenkamp D."/>
            <person name="Dixit R."/>
            <person name="Oppert B."/>
            <person name="Jiang H."/>
            <person name="Zou Z."/>
            <person name="Marshall J."/>
            <person name="Elpidina E."/>
            <person name="Vinokurov K."/>
            <person name="Oppert C."/>
            <person name="Zou Z."/>
            <person name="Evans J."/>
            <person name="Lu Z."/>
            <person name="Zhao P."/>
            <person name="Sumathipala N."/>
            <person name="Altincicek B."/>
            <person name="Vilcinskas A."/>
            <person name="Williams M."/>
            <person name="Hultmark D."/>
            <person name="Hetru C."/>
            <person name="Jiang H."/>
            <person name="Grimmelikhuijzen C.J."/>
            <person name="Hauser F."/>
            <person name="Cazzamali G."/>
            <person name="Williamson M."/>
            <person name="Park Y."/>
            <person name="Li B."/>
            <person name="Tanaka Y."/>
            <person name="Predel R."/>
            <person name="Neupert S."/>
            <person name="Schachtner J."/>
            <person name="Verleyen P."/>
            <person name="Raible F."/>
            <person name="Bork P."/>
            <person name="Friedrich M."/>
            <person name="Walden K.K."/>
            <person name="Robertson H.M."/>
            <person name="Angeli S."/>
            <person name="Foret S."/>
            <person name="Bucher G."/>
            <person name="Schuetz S."/>
            <person name="Maleszka R."/>
            <person name="Wimmer E.A."/>
            <person name="Beeman R.W."/>
            <person name="Lorenzen M."/>
            <person name="Tomoyasu Y."/>
            <person name="Miller S.C."/>
            <person name="Grossmann D."/>
            <person name="Bucher G."/>
        </authorList>
    </citation>
    <scope>NUCLEOTIDE SEQUENCE [LARGE SCALE GENOMIC DNA]</scope>
    <source>
        <strain evidence="28 29">Georgia GA2</strain>
    </source>
</reference>
<evidence type="ECO:0000256" key="5">
    <source>
        <dbReference type="ARBA" id="ARBA00004279"/>
    </source>
</evidence>
<dbReference type="GO" id="GO:0014069">
    <property type="term" value="C:postsynaptic density"/>
    <property type="evidence" value="ECO:0000318"/>
    <property type="project" value="GO_Central"/>
</dbReference>
<dbReference type="PANTHER" id="PTHR10829:SF25">
    <property type="entry name" value="DREBRIN-LIKE PROTEIN"/>
    <property type="match status" value="1"/>
</dbReference>
<dbReference type="InterPro" id="IPR035716">
    <property type="entry name" value="Cortactin_SH3"/>
</dbReference>
<proteinExistence type="predicted"/>
<dbReference type="GO" id="GO:0051015">
    <property type="term" value="F:actin filament binding"/>
    <property type="evidence" value="ECO:0000318"/>
    <property type="project" value="GO_Central"/>
</dbReference>
<dbReference type="InterPro" id="IPR001452">
    <property type="entry name" value="SH3_domain"/>
</dbReference>
<dbReference type="SUPFAM" id="SSF50044">
    <property type="entry name" value="SH3-domain"/>
    <property type="match status" value="1"/>
</dbReference>
<keyword evidence="24" id="KW-0966">Cell projection</keyword>
<evidence type="ECO:0000256" key="7">
    <source>
        <dbReference type="ARBA" id="ARBA00004510"/>
    </source>
</evidence>
<dbReference type="Pfam" id="PF00018">
    <property type="entry name" value="SH3_1"/>
    <property type="match status" value="1"/>
</dbReference>
<dbReference type="PRINTS" id="PR00452">
    <property type="entry name" value="SH3DOMAIN"/>
</dbReference>
<keyword evidence="22" id="KW-0168">Coated pit</keyword>
<keyword evidence="15" id="KW-0254">Endocytosis</keyword>
<name>D7GYI8_TRICA</name>
<dbReference type="GO" id="GO:0005783">
    <property type="term" value="C:endoplasmic reticulum"/>
    <property type="evidence" value="ECO:0007669"/>
    <property type="project" value="UniProtKB-SubCell"/>
</dbReference>
<gene>
    <name evidence="28" type="primary">AUGUSTUS-3.0.2_05204</name>
    <name evidence="28" type="ORF">TcasGA2_TC005204</name>
</gene>
<evidence type="ECO:0000259" key="27">
    <source>
        <dbReference type="PROSITE" id="PS50002"/>
    </source>
</evidence>
<comment type="subcellular location">
    <subcellularLocation>
        <location evidence="4">Cell junction</location>
        <location evidence="4">Focal adhesion</location>
    </subcellularLocation>
    <subcellularLocation>
        <location evidence="1">Cell membrane</location>
    </subcellularLocation>
    <subcellularLocation>
        <location evidence="5">Cell projection</location>
        <location evidence="5">Dendrite</location>
    </subcellularLocation>
    <subcellularLocation>
        <location evidence="9">Cell projection</location>
        <location evidence="9">Dendritic spine</location>
    </subcellularLocation>
    <subcellularLocation>
        <location evidence="7">Cell projection</location>
        <location evidence="7">Lamellipodium</location>
    </subcellularLocation>
    <subcellularLocation>
        <location evidence="6">Cell projection</location>
        <location evidence="6">Ruffle</location>
    </subcellularLocation>
    <subcellularLocation>
        <location evidence="8">Cytoplasm</location>
        <location evidence="8">Cell cortex</location>
    </subcellularLocation>
    <subcellularLocation>
        <location evidence="3">Cytoplasm</location>
        <location evidence="3">Cytoskeleton</location>
    </subcellularLocation>
    <subcellularLocation>
        <location evidence="2">Endoplasmic reticulum</location>
    </subcellularLocation>
    <subcellularLocation>
        <location evidence="10">Membrane</location>
        <location evidence="10">Clathrin-coated pit</location>
    </subcellularLocation>
</comment>
<dbReference type="GO" id="GO:0045211">
    <property type="term" value="C:postsynaptic membrane"/>
    <property type="evidence" value="ECO:0000318"/>
    <property type="project" value="GO_Central"/>
</dbReference>
<dbReference type="GO" id="GO:0006897">
    <property type="term" value="P:endocytosis"/>
    <property type="evidence" value="ECO:0007669"/>
    <property type="project" value="UniProtKB-KW"/>
</dbReference>
<evidence type="ECO:0000256" key="21">
    <source>
        <dbReference type="ARBA" id="ARBA00023136"/>
    </source>
</evidence>
<dbReference type="GO" id="GO:0005925">
    <property type="term" value="C:focal adhesion"/>
    <property type="evidence" value="ECO:0007669"/>
    <property type="project" value="UniProtKB-SubCell"/>
</dbReference>
<dbReference type="GO" id="GO:0030427">
    <property type="term" value="C:site of polarized growth"/>
    <property type="evidence" value="ECO:0000318"/>
    <property type="project" value="GO_Central"/>
</dbReference>
<evidence type="ECO:0000256" key="22">
    <source>
        <dbReference type="ARBA" id="ARBA00023176"/>
    </source>
</evidence>
<evidence type="ECO:0000256" key="11">
    <source>
        <dbReference type="ARBA" id="ARBA00022443"/>
    </source>
</evidence>
<evidence type="ECO:0000256" key="19">
    <source>
        <dbReference type="ARBA" id="ARBA00023018"/>
    </source>
</evidence>
<dbReference type="GO" id="GO:0045773">
    <property type="term" value="P:positive regulation of axon extension"/>
    <property type="evidence" value="ECO:0000318"/>
    <property type="project" value="GO_Central"/>
</dbReference>
<evidence type="ECO:0000256" key="25">
    <source>
        <dbReference type="PROSITE-ProRule" id="PRU00192"/>
    </source>
</evidence>
<reference evidence="28 29" key="2">
    <citation type="journal article" date="2010" name="Nucleic Acids Res.">
        <title>BeetleBase in 2010: revisions to provide comprehensive genomic information for Tribolium castaneum.</title>
        <authorList>
            <person name="Kim H.S."/>
            <person name="Murphy T."/>
            <person name="Xia J."/>
            <person name="Caragea D."/>
            <person name="Park Y."/>
            <person name="Beeman R.W."/>
            <person name="Lorenzen M.D."/>
            <person name="Butcher S."/>
            <person name="Manak J.R."/>
            <person name="Brown S.J."/>
        </authorList>
    </citation>
    <scope>NUCLEOTIDE SEQUENCE [LARGE SCALE GENOMIC DNA]</scope>
    <source>
        <strain evidence="28 29">Georgia GA2</strain>
    </source>
</reference>
<keyword evidence="23" id="KW-0206">Cytoskeleton</keyword>
<evidence type="ECO:0000256" key="20">
    <source>
        <dbReference type="ARBA" id="ARBA00023054"/>
    </source>
</evidence>
<dbReference type="AlphaFoldDB" id="D7GYI8"/>
<dbReference type="GO" id="GO:0005905">
    <property type="term" value="C:clathrin-coated pit"/>
    <property type="evidence" value="ECO:0007669"/>
    <property type="project" value="UniProtKB-SubCell"/>
</dbReference>
<keyword evidence="29" id="KW-1185">Reference proteome</keyword>
<evidence type="ECO:0000256" key="1">
    <source>
        <dbReference type="ARBA" id="ARBA00004236"/>
    </source>
</evidence>
<evidence type="ECO:0000313" key="28">
    <source>
        <dbReference type="EMBL" id="EFA13430.2"/>
    </source>
</evidence>
<dbReference type="STRING" id="7070.D7GYI8"/>
<keyword evidence="21" id="KW-0472">Membrane</keyword>
<evidence type="ECO:0000256" key="4">
    <source>
        <dbReference type="ARBA" id="ARBA00004246"/>
    </source>
</evidence>
<evidence type="ECO:0000256" key="17">
    <source>
        <dbReference type="ARBA" id="ARBA00022824"/>
    </source>
</evidence>
<dbReference type="FunFam" id="2.30.30.40:FF:000087">
    <property type="entry name" value="Src substrate cortactin"/>
    <property type="match status" value="1"/>
</dbReference>
<keyword evidence="18" id="KW-0965">Cell junction</keyword>
<keyword evidence="19" id="KW-0770">Synapse</keyword>
<sequence length="173" mass="19501">MEETAQSTPTPERVPKVLDSSKTAFLTQTSQAETPSGEVRVPKSLDESKKAFLAQETREEVRVVPGQLDQSKLAQFSSENHEVNEEQEEIYENVTSQVTNEQQEEVYYTTDEIVDTGISAVALYDYQAAADDEISFDPDDIITHIEKIDEGWWRGLCKGKYGLFPANYVQANE</sequence>
<evidence type="ECO:0000256" key="26">
    <source>
        <dbReference type="SAM" id="MobiDB-lite"/>
    </source>
</evidence>
<evidence type="ECO:0000256" key="15">
    <source>
        <dbReference type="ARBA" id="ARBA00022583"/>
    </source>
</evidence>
<dbReference type="GO" id="GO:0048812">
    <property type="term" value="P:neuron projection morphogenesis"/>
    <property type="evidence" value="ECO:0000318"/>
    <property type="project" value="GO_Central"/>
</dbReference>
<evidence type="ECO:0000313" key="29">
    <source>
        <dbReference type="Proteomes" id="UP000007266"/>
    </source>
</evidence>
<evidence type="ECO:0000256" key="6">
    <source>
        <dbReference type="ARBA" id="ARBA00004466"/>
    </source>
</evidence>
<dbReference type="EMBL" id="KQ972344">
    <property type="protein sequence ID" value="EFA13430.2"/>
    <property type="molecule type" value="Genomic_DNA"/>
</dbReference>
<keyword evidence="11 25" id="KW-0728">SH3 domain</keyword>
<evidence type="ECO:0000256" key="2">
    <source>
        <dbReference type="ARBA" id="ARBA00004240"/>
    </source>
</evidence>
<dbReference type="PRINTS" id="PR00499">
    <property type="entry name" value="P67PHOX"/>
</dbReference>
<protein>
    <submittedName>
        <fullName evidence="28">Drebrin-like protein</fullName>
    </submittedName>
</protein>
<dbReference type="PANTHER" id="PTHR10829">
    <property type="entry name" value="CORTACTIN AND DREBRIN"/>
    <property type="match status" value="1"/>
</dbReference>
<dbReference type="GO" id="GO:0030864">
    <property type="term" value="C:cortical actin cytoskeleton"/>
    <property type="evidence" value="ECO:0000318"/>
    <property type="project" value="GO_Central"/>
</dbReference>
<dbReference type="GO" id="GO:0030425">
    <property type="term" value="C:dendrite"/>
    <property type="evidence" value="ECO:0000318"/>
    <property type="project" value="GO_Central"/>
</dbReference>
<evidence type="ECO:0000256" key="16">
    <source>
        <dbReference type="ARBA" id="ARBA00022737"/>
    </source>
</evidence>
<feature type="region of interest" description="Disordered" evidence="26">
    <location>
        <begin position="1"/>
        <end position="44"/>
    </location>
</feature>
<evidence type="ECO:0000256" key="10">
    <source>
        <dbReference type="ARBA" id="ARBA00004600"/>
    </source>
</evidence>
<keyword evidence="20" id="KW-0175">Coiled coil</keyword>
<keyword evidence="13" id="KW-0963">Cytoplasm</keyword>
<dbReference type="GO" id="GO:0061003">
    <property type="term" value="P:positive regulation of dendritic spine morphogenesis"/>
    <property type="evidence" value="ECO:0000318"/>
    <property type="project" value="GO_Central"/>
</dbReference>
<dbReference type="GO" id="GO:0030027">
    <property type="term" value="C:lamellipodium"/>
    <property type="evidence" value="ECO:0000318"/>
    <property type="project" value="GO_Central"/>
</dbReference>
<dbReference type="InterPro" id="IPR036028">
    <property type="entry name" value="SH3-like_dom_sf"/>
</dbReference>
<evidence type="ECO:0000256" key="24">
    <source>
        <dbReference type="ARBA" id="ARBA00023273"/>
    </source>
</evidence>
<evidence type="ECO:0000256" key="23">
    <source>
        <dbReference type="ARBA" id="ARBA00023212"/>
    </source>
</evidence>
<dbReference type="GO" id="GO:0043197">
    <property type="term" value="C:dendritic spine"/>
    <property type="evidence" value="ECO:0007669"/>
    <property type="project" value="UniProtKB-SubCell"/>
</dbReference>
<evidence type="ECO:0000256" key="8">
    <source>
        <dbReference type="ARBA" id="ARBA00004544"/>
    </source>
</evidence>
<keyword evidence="14" id="KW-0597">Phosphoprotein</keyword>
<dbReference type="HOGENOM" id="CLU_1339120_0_0_1"/>
<evidence type="ECO:0000256" key="12">
    <source>
        <dbReference type="ARBA" id="ARBA00022475"/>
    </source>
</evidence>
<dbReference type="eggNOG" id="ENOG502QS6C">
    <property type="taxonomic scope" value="Eukaryota"/>
</dbReference>
<feature type="compositionally biased region" description="Polar residues" evidence="26">
    <location>
        <begin position="1"/>
        <end position="10"/>
    </location>
</feature>
<evidence type="ECO:0000256" key="14">
    <source>
        <dbReference type="ARBA" id="ARBA00022553"/>
    </source>
</evidence>
<organism evidence="28 29">
    <name type="scientific">Tribolium castaneum</name>
    <name type="common">Red flour beetle</name>
    <dbReference type="NCBI Taxonomy" id="7070"/>
    <lineage>
        <taxon>Eukaryota</taxon>
        <taxon>Metazoa</taxon>
        <taxon>Ecdysozoa</taxon>
        <taxon>Arthropoda</taxon>
        <taxon>Hexapoda</taxon>
        <taxon>Insecta</taxon>
        <taxon>Pterygota</taxon>
        <taxon>Neoptera</taxon>
        <taxon>Endopterygota</taxon>
        <taxon>Coleoptera</taxon>
        <taxon>Polyphaga</taxon>
        <taxon>Cucujiformia</taxon>
        <taxon>Tenebrionidae</taxon>
        <taxon>Tenebrionidae incertae sedis</taxon>
        <taxon>Tribolium</taxon>
    </lineage>
</organism>
<feature type="domain" description="SH3" evidence="27">
    <location>
        <begin position="115"/>
        <end position="173"/>
    </location>
</feature>
<accession>D7GYI8</accession>
<evidence type="ECO:0000256" key="13">
    <source>
        <dbReference type="ARBA" id="ARBA00022490"/>
    </source>
</evidence>
<evidence type="ECO:0000256" key="3">
    <source>
        <dbReference type="ARBA" id="ARBA00004245"/>
    </source>
</evidence>
<dbReference type="InParanoid" id="D7GYI8"/>
<dbReference type="GO" id="GO:0001726">
    <property type="term" value="C:ruffle"/>
    <property type="evidence" value="ECO:0007669"/>
    <property type="project" value="UniProtKB-SubCell"/>
</dbReference>
<dbReference type="SMART" id="SM00326">
    <property type="entry name" value="SH3"/>
    <property type="match status" value="1"/>
</dbReference>